<dbReference type="EMBL" id="AP019514">
    <property type="protein sequence ID" value="BBI59173.1"/>
    <property type="molecule type" value="Genomic_DNA"/>
</dbReference>
<dbReference type="InterPro" id="IPR035965">
    <property type="entry name" value="PAS-like_dom_sf"/>
</dbReference>
<evidence type="ECO:0000259" key="1">
    <source>
        <dbReference type="PROSITE" id="PS50112"/>
    </source>
</evidence>
<dbReference type="InterPro" id="IPR000014">
    <property type="entry name" value="PAS"/>
</dbReference>
<dbReference type="SMART" id="SM00091">
    <property type="entry name" value="PAS"/>
    <property type="match status" value="1"/>
</dbReference>
<reference evidence="2 3" key="1">
    <citation type="journal article" date="2019" name="Microbiol. Resour. Announc.">
        <title>Complete Genome Sequence of Halomonas sulfidaeris Strain Esulfide1 Isolated from a Metal Sulfide Rock at a Depth of 2,200 Meters, Obtained Using Nanopore Sequencing.</title>
        <authorList>
            <person name="Saito M."/>
            <person name="Nishigata A."/>
            <person name="Galipon J."/>
            <person name="Arakawa K."/>
        </authorList>
    </citation>
    <scope>NUCLEOTIDE SEQUENCE [LARGE SCALE GENOMIC DNA]</scope>
    <source>
        <strain evidence="2 3">ATCC BAA-803</strain>
    </source>
</reference>
<evidence type="ECO:0000313" key="2">
    <source>
        <dbReference type="EMBL" id="BBI59173.1"/>
    </source>
</evidence>
<dbReference type="AlphaFoldDB" id="A0A455U1W7"/>
<dbReference type="Gene3D" id="3.30.450.20">
    <property type="entry name" value="PAS domain"/>
    <property type="match status" value="1"/>
</dbReference>
<accession>A0A455U1W7</accession>
<name>A0A455U1W7_9GAMM</name>
<organism evidence="2 3">
    <name type="scientific">Vreelandella sulfidaeris</name>
    <dbReference type="NCBI Taxonomy" id="115553"/>
    <lineage>
        <taxon>Bacteria</taxon>
        <taxon>Pseudomonadati</taxon>
        <taxon>Pseudomonadota</taxon>
        <taxon>Gammaproteobacteria</taxon>
        <taxon>Oceanospirillales</taxon>
        <taxon>Halomonadaceae</taxon>
        <taxon>Vreelandella</taxon>
    </lineage>
</organism>
<dbReference type="KEGG" id="hsr:HSBAA_04790"/>
<dbReference type="PROSITE" id="PS50112">
    <property type="entry name" value="PAS"/>
    <property type="match status" value="1"/>
</dbReference>
<gene>
    <name evidence="2" type="ORF">HSBAA_04790</name>
</gene>
<dbReference type="SUPFAM" id="SSF55785">
    <property type="entry name" value="PYP-like sensor domain (PAS domain)"/>
    <property type="match status" value="1"/>
</dbReference>
<dbReference type="Proteomes" id="UP000320231">
    <property type="component" value="Chromosome"/>
</dbReference>
<dbReference type="InterPro" id="IPR013656">
    <property type="entry name" value="PAS_4"/>
</dbReference>
<protein>
    <recommendedName>
        <fullName evidence="1">PAS domain-containing protein</fullName>
    </recommendedName>
</protein>
<feature type="domain" description="PAS" evidence="1">
    <location>
        <begin position="37"/>
        <end position="107"/>
    </location>
</feature>
<evidence type="ECO:0000313" key="3">
    <source>
        <dbReference type="Proteomes" id="UP000320231"/>
    </source>
</evidence>
<dbReference type="Pfam" id="PF08448">
    <property type="entry name" value="PAS_4"/>
    <property type="match status" value="1"/>
</dbReference>
<sequence length="109" mass="12315">MGRWGIVLLLVLLLLALIGNVLMKRRIKHNRALLQTNKEMLATILDSVDAFIYIKSPTLEYQYVNRRISDLFGLPADKIIGKRDEAFFDAGSAAEIDQVDRNVLLSGKK</sequence>
<proteinExistence type="predicted"/>